<sequence length="257" mass="28577">MKIQKDYRPLGCAECAGGAGLEFDFTMAFQPIVNTTTKNIFAYEALVRGLNNESAGQVFENVNDSNRYRFDQSCRTKAIKLAAHLGCQAFLSINFMPNAVYRPELCIRTTIEAAETFGFPISQIIFEITEGEKVEDITHVREIVQYYKAKGFKTAIDDFGAGYAGLNLLAELQTDIIKLDMALIRGIDQNKSRQAIVKGILQVCKELSITTIAEGVETYEELAILQTFGIELFQGYYFAKPAFQSLVAVSPSAFEIP</sequence>
<proteinExistence type="predicted"/>
<dbReference type="Proteomes" id="UP001333818">
    <property type="component" value="Unassembled WGS sequence"/>
</dbReference>
<organism evidence="2 3">
    <name type="scientific">Tumidithrix elongata BACA0141</name>
    <dbReference type="NCBI Taxonomy" id="2716417"/>
    <lineage>
        <taxon>Bacteria</taxon>
        <taxon>Bacillati</taxon>
        <taxon>Cyanobacteriota</taxon>
        <taxon>Cyanophyceae</taxon>
        <taxon>Pseudanabaenales</taxon>
        <taxon>Pseudanabaenaceae</taxon>
        <taxon>Tumidithrix</taxon>
        <taxon>Tumidithrix elongata</taxon>
    </lineage>
</organism>
<keyword evidence="3" id="KW-1185">Reference proteome</keyword>
<dbReference type="InterPro" id="IPR050706">
    <property type="entry name" value="Cyclic-di-GMP_PDE-like"/>
</dbReference>
<evidence type="ECO:0000313" key="2">
    <source>
        <dbReference type="EMBL" id="MEE3717114.1"/>
    </source>
</evidence>
<dbReference type="InterPro" id="IPR001633">
    <property type="entry name" value="EAL_dom"/>
</dbReference>
<feature type="domain" description="EAL" evidence="1">
    <location>
        <begin position="9"/>
        <end position="255"/>
    </location>
</feature>
<dbReference type="GO" id="GO:0071111">
    <property type="term" value="F:cyclic-guanylate-specific phosphodiesterase activity"/>
    <property type="evidence" value="ECO:0007669"/>
    <property type="project" value="InterPro"/>
</dbReference>
<dbReference type="SMART" id="SM00052">
    <property type="entry name" value="EAL"/>
    <property type="match status" value="1"/>
</dbReference>
<evidence type="ECO:0000259" key="1">
    <source>
        <dbReference type="PROSITE" id="PS50883"/>
    </source>
</evidence>
<dbReference type="PANTHER" id="PTHR33121">
    <property type="entry name" value="CYCLIC DI-GMP PHOSPHODIESTERASE PDEF"/>
    <property type="match status" value="1"/>
</dbReference>
<dbReference type="EMBL" id="JAZBJZ010000033">
    <property type="protein sequence ID" value="MEE3717114.1"/>
    <property type="molecule type" value="Genomic_DNA"/>
</dbReference>
<gene>
    <name evidence="2" type="ORF">V2H45_10190</name>
</gene>
<dbReference type="PROSITE" id="PS50883">
    <property type="entry name" value="EAL"/>
    <property type="match status" value="1"/>
</dbReference>
<name>A0AAW9PR55_9CYAN</name>
<reference evidence="2" key="1">
    <citation type="submission" date="2024-01" db="EMBL/GenBank/DDBJ databases">
        <title>Bank of Algae and Cyanobacteria of the Azores (BACA) strain genomes.</title>
        <authorList>
            <person name="Luz R."/>
            <person name="Cordeiro R."/>
            <person name="Fonseca A."/>
            <person name="Goncalves V."/>
        </authorList>
    </citation>
    <scope>NUCLEOTIDE SEQUENCE</scope>
    <source>
        <strain evidence="2">BACA0141</strain>
    </source>
</reference>
<dbReference type="PANTHER" id="PTHR33121:SF15">
    <property type="entry name" value="BLUE LIGHT- AND TEMPERATURE-REGULATED ANTIREPRESSOR BLUF"/>
    <property type="match status" value="1"/>
</dbReference>
<protein>
    <submittedName>
        <fullName evidence="2">EAL domain-containing protein</fullName>
    </submittedName>
</protein>
<dbReference type="InterPro" id="IPR035919">
    <property type="entry name" value="EAL_sf"/>
</dbReference>
<accession>A0AAW9PR55</accession>
<comment type="caution">
    <text evidence="2">The sequence shown here is derived from an EMBL/GenBank/DDBJ whole genome shotgun (WGS) entry which is preliminary data.</text>
</comment>
<dbReference type="AlphaFoldDB" id="A0AAW9PR55"/>
<dbReference type="Gene3D" id="3.20.20.450">
    <property type="entry name" value="EAL domain"/>
    <property type="match status" value="1"/>
</dbReference>
<dbReference type="CDD" id="cd01948">
    <property type="entry name" value="EAL"/>
    <property type="match status" value="1"/>
</dbReference>
<dbReference type="RefSeq" id="WP_330483541.1">
    <property type="nucleotide sequence ID" value="NZ_JAZBJZ010000033.1"/>
</dbReference>
<evidence type="ECO:0000313" key="3">
    <source>
        <dbReference type="Proteomes" id="UP001333818"/>
    </source>
</evidence>
<dbReference type="Pfam" id="PF00563">
    <property type="entry name" value="EAL"/>
    <property type="match status" value="1"/>
</dbReference>
<dbReference type="SUPFAM" id="SSF141868">
    <property type="entry name" value="EAL domain-like"/>
    <property type="match status" value="1"/>
</dbReference>